<proteinExistence type="predicted"/>
<dbReference type="GO" id="GO:0016301">
    <property type="term" value="F:kinase activity"/>
    <property type="evidence" value="ECO:0007669"/>
    <property type="project" value="InterPro"/>
</dbReference>
<accession>A0A1F8GZS3</accession>
<name>A0A1F8GZS3_9BACT</name>
<reference evidence="2 3" key="1">
    <citation type="journal article" date="2016" name="Nat. Commun.">
        <title>Thousands of microbial genomes shed light on interconnected biogeochemical processes in an aquifer system.</title>
        <authorList>
            <person name="Anantharaman K."/>
            <person name="Brown C.T."/>
            <person name="Hug L.A."/>
            <person name="Sharon I."/>
            <person name="Castelle C.J."/>
            <person name="Probst A.J."/>
            <person name="Thomas B.C."/>
            <person name="Singh A."/>
            <person name="Wilkins M.J."/>
            <person name="Karaoz U."/>
            <person name="Brodie E.L."/>
            <person name="Williams K.H."/>
            <person name="Hubbard S.S."/>
            <person name="Banfield J.F."/>
        </authorList>
    </citation>
    <scope>NUCLEOTIDE SEQUENCE [LARGE SCALE GENOMIC DNA]</scope>
</reference>
<evidence type="ECO:0000313" key="3">
    <source>
        <dbReference type="Proteomes" id="UP000177676"/>
    </source>
</evidence>
<feature type="domain" description="Fido" evidence="1">
    <location>
        <begin position="12"/>
        <end position="142"/>
    </location>
</feature>
<evidence type="ECO:0000313" key="2">
    <source>
        <dbReference type="EMBL" id="OGN30874.1"/>
    </source>
</evidence>
<dbReference type="PANTHER" id="PTHR39426">
    <property type="entry name" value="HOMOLOGY TO DEATH-ON-CURING PROTEIN OF PHAGE P1"/>
    <property type="match status" value="1"/>
</dbReference>
<dbReference type="Proteomes" id="UP000177676">
    <property type="component" value="Unassembled WGS sequence"/>
</dbReference>
<dbReference type="SUPFAM" id="SSF140931">
    <property type="entry name" value="Fic-like"/>
    <property type="match status" value="1"/>
</dbReference>
<dbReference type="NCBIfam" id="TIGR01550">
    <property type="entry name" value="DOC_P1"/>
    <property type="match status" value="1"/>
</dbReference>
<dbReference type="PROSITE" id="PS51459">
    <property type="entry name" value="FIDO"/>
    <property type="match status" value="1"/>
</dbReference>
<dbReference type="InterPro" id="IPR053737">
    <property type="entry name" value="Type_II_TA_Toxin"/>
</dbReference>
<dbReference type="Pfam" id="PF02661">
    <property type="entry name" value="Fic"/>
    <property type="match status" value="1"/>
</dbReference>
<dbReference type="InterPro" id="IPR006440">
    <property type="entry name" value="Doc"/>
</dbReference>
<dbReference type="EMBL" id="MGKS01000045">
    <property type="protein sequence ID" value="OGN30874.1"/>
    <property type="molecule type" value="Genomic_DNA"/>
</dbReference>
<dbReference type="InterPro" id="IPR036597">
    <property type="entry name" value="Fido-like_dom_sf"/>
</dbReference>
<dbReference type="AlphaFoldDB" id="A0A1F8GZS3"/>
<protein>
    <recommendedName>
        <fullName evidence="1">Fido domain-containing protein</fullName>
    </recommendedName>
</protein>
<sequence>MIEEKESSIKYFDLKGLEELHAILAERFKEDGEPIPPFSMANEHNIDALIKLPQSNFFGAEQYASLESKAAIIFFTVNKKHIFPNANKRFSVLCLSVFLEANGKELSVSADELTKKALWLAQTTHAHNFDDVKQELEEWIRSNIKDLEK</sequence>
<dbReference type="InterPro" id="IPR003812">
    <property type="entry name" value="Fido"/>
</dbReference>
<comment type="caution">
    <text evidence="2">The sequence shown here is derived from an EMBL/GenBank/DDBJ whole genome shotgun (WGS) entry which is preliminary data.</text>
</comment>
<dbReference type="PANTHER" id="PTHR39426:SF1">
    <property type="entry name" value="HOMOLOGY TO DEATH-ON-CURING PROTEIN OF PHAGE P1"/>
    <property type="match status" value="1"/>
</dbReference>
<organism evidence="2 3">
    <name type="scientific">Candidatus Yanofskybacteria bacterium RIFCSPLOWO2_02_FULL_43_10b</name>
    <dbReference type="NCBI Taxonomy" id="1802704"/>
    <lineage>
        <taxon>Bacteria</taxon>
        <taxon>Candidatus Yanofskyibacteriota</taxon>
    </lineage>
</organism>
<evidence type="ECO:0000259" key="1">
    <source>
        <dbReference type="PROSITE" id="PS51459"/>
    </source>
</evidence>
<gene>
    <name evidence="2" type="ORF">A3I92_02780</name>
</gene>
<dbReference type="Gene3D" id="1.20.120.1870">
    <property type="entry name" value="Fic/DOC protein, Fido domain"/>
    <property type="match status" value="1"/>
</dbReference>